<accession>A0A1M6NEJ2</accession>
<organism evidence="1 2">
    <name type="scientific">Nocardiopsis flavescens</name>
    <dbReference type="NCBI Taxonomy" id="758803"/>
    <lineage>
        <taxon>Bacteria</taxon>
        <taxon>Bacillati</taxon>
        <taxon>Actinomycetota</taxon>
        <taxon>Actinomycetes</taxon>
        <taxon>Streptosporangiales</taxon>
        <taxon>Nocardiopsidaceae</taxon>
        <taxon>Nocardiopsis</taxon>
    </lineage>
</organism>
<dbReference type="InterPro" id="IPR011989">
    <property type="entry name" value="ARM-like"/>
</dbReference>
<dbReference type="AlphaFoldDB" id="A0A1M6NEJ2"/>
<dbReference type="STRING" id="758803.SAMN05421803_111189"/>
<name>A0A1M6NEJ2_9ACTN</name>
<dbReference type="Gene3D" id="1.25.10.10">
    <property type="entry name" value="Leucine-rich Repeat Variant"/>
    <property type="match status" value="2"/>
</dbReference>
<dbReference type="InterPro" id="IPR016024">
    <property type="entry name" value="ARM-type_fold"/>
</dbReference>
<dbReference type="Pfam" id="PF13646">
    <property type="entry name" value="HEAT_2"/>
    <property type="match status" value="1"/>
</dbReference>
<dbReference type="SMART" id="SM00567">
    <property type="entry name" value="EZ_HEAT"/>
    <property type="match status" value="2"/>
</dbReference>
<dbReference type="EMBL" id="FQZK01000011">
    <property type="protein sequence ID" value="SHJ94148.1"/>
    <property type="molecule type" value="Genomic_DNA"/>
</dbReference>
<dbReference type="SUPFAM" id="SSF48371">
    <property type="entry name" value="ARM repeat"/>
    <property type="match status" value="1"/>
</dbReference>
<evidence type="ECO:0000313" key="2">
    <source>
        <dbReference type="Proteomes" id="UP000184452"/>
    </source>
</evidence>
<gene>
    <name evidence="1" type="ORF">SAMN05421803_111189</name>
</gene>
<keyword evidence="2" id="KW-1185">Reference proteome</keyword>
<protein>
    <submittedName>
        <fullName evidence="1">HEAT repeat-containing protein</fullName>
    </submittedName>
</protein>
<sequence>MRFRGRMIADARLRGLDEVPWDALEGCRGERGADVREDLAAALTGTPAEAVDALQDLDDALADRGCGDRLPSAVPAALPFLVRVAADADRPRRVRTGALDLVGDVCSAWDGAPGPQAARDALLAGLPPLLTDPGPGVRTRAAQALAWTGDTAALETLRERWEDEADPGVRLRLLAAAVRLAGRVGATAGPAPRWPAAPAGEGDPEERMLVAFGSAAAAPADPVPPARAAMDDLVLRAHPPWFRAAGLGADGRDAERFRYAQVWIHRALGRAGRGRVTSALLGHPDARVRAAAVRAAVDLVGEFRSEAGRWDRGAGALLEDPDAGVRRWALRLLSTSGEGARPWADRLAARAVEPGGDAATALLTLARLGDPRALPLLLGRARLPLFGFGPVPSRDPWGWGPTFEEVLEAFAPRAGALLPHLEERMAGDPWEARWIPPSLAGWGPRAAPLADAVAGLLADHDRVPELLEVLAAIGPAAARHAPAVRGAASRSRWRAARAHLRLTGDAGASLDLLGPFSDGWREGAWGLLADAGPAAVRYEAGLRRYTDLRGPHDAAALRALWHITGDTDTVLAALLDTEHPYLGARVLTGTGLAAVRLLGEVGPPARGALPRLRALRDADRTAHAAPSAQGPRGIARDRELVALLRRAVARIGGG</sequence>
<dbReference type="Proteomes" id="UP000184452">
    <property type="component" value="Unassembled WGS sequence"/>
</dbReference>
<reference evidence="1 2" key="1">
    <citation type="submission" date="2016-11" db="EMBL/GenBank/DDBJ databases">
        <authorList>
            <person name="Jaros S."/>
            <person name="Januszkiewicz K."/>
            <person name="Wedrychowicz H."/>
        </authorList>
    </citation>
    <scope>NUCLEOTIDE SEQUENCE [LARGE SCALE GENOMIC DNA]</scope>
    <source>
        <strain evidence="1 2">CGMCC 4.5723</strain>
    </source>
</reference>
<evidence type="ECO:0000313" key="1">
    <source>
        <dbReference type="EMBL" id="SHJ94148.1"/>
    </source>
</evidence>
<proteinExistence type="predicted"/>
<dbReference type="InterPro" id="IPR004155">
    <property type="entry name" value="PBS_lyase_HEAT"/>
</dbReference>